<evidence type="ECO:0000313" key="2">
    <source>
        <dbReference type="EMBL" id="KYO47550.1"/>
    </source>
</evidence>
<feature type="region of interest" description="Disordered" evidence="1">
    <location>
        <begin position="53"/>
        <end position="74"/>
    </location>
</feature>
<accession>A0A151PEW2</accession>
<comment type="caution">
    <text evidence="2">The sequence shown here is derived from an EMBL/GenBank/DDBJ whole genome shotgun (WGS) entry which is preliminary data.</text>
</comment>
<feature type="region of interest" description="Disordered" evidence="1">
    <location>
        <begin position="98"/>
        <end position="121"/>
    </location>
</feature>
<evidence type="ECO:0000313" key="3">
    <source>
        <dbReference type="Proteomes" id="UP000050525"/>
    </source>
</evidence>
<keyword evidence="3" id="KW-1185">Reference proteome</keyword>
<proteinExistence type="predicted"/>
<dbReference type="EMBL" id="AKHW03000416">
    <property type="protein sequence ID" value="KYO47550.1"/>
    <property type="molecule type" value="Genomic_DNA"/>
</dbReference>
<name>A0A151PEW2_ALLMI</name>
<dbReference type="AlphaFoldDB" id="A0A151PEW2"/>
<organism evidence="2 3">
    <name type="scientific">Alligator mississippiensis</name>
    <name type="common">American alligator</name>
    <dbReference type="NCBI Taxonomy" id="8496"/>
    <lineage>
        <taxon>Eukaryota</taxon>
        <taxon>Metazoa</taxon>
        <taxon>Chordata</taxon>
        <taxon>Craniata</taxon>
        <taxon>Vertebrata</taxon>
        <taxon>Euteleostomi</taxon>
        <taxon>Archelosauria</taxon>
        <taxon>Archosauria</taxon>
        <taxon>Crocodylia</taxon>
        <taxon>Alligatoridae</taxon>
        <taxon>Alligatorinae</taxon>
        <taxon>Alligator</taxon>
    </lineage>
</organism>
<dbReference type="Proteomes" id="UP000050525">
    <property type="component" value="Unassembled WGS sequence"/>
</dbReference>
<gene>
    <name evidence="2" type="ORF">Y1Q_0019669</name>
</gene>
<reference evidence="2 3" key="1">
    <citation type="journal article" date="2012" name="Genome Biol.">
        <title>Sequencing three crocodilian genomes to illuminate the evolution of archosaurs and amniotes.</title>
        <authorList>
            <person name="St John J.A."/>
            <person name="Braun E.L."/>
            <person name="Isberg S.R."/>
            <person name="Miles L.G."/>
            <person name="Chong A.Y."/>
            <person name="Gongora J."/>
            <person name="Dalzell P."/>
            <person name="Moran C."/>
            <person name="Bed'hom B."/>
            <person name="Abzhanov A."/>
            <person name="Burgess S.C."/>
            <person name="Cooksey A.M."/>
            <person name="Castoe T.A."/>
            <person name="Crawford N.G."/>
            <person name="Densmore L.D."/>
            <person name="Drew J.C."/>
            <person name="Edwards S.V."/>
            <person name="Faircloth B.C."/>
            <person name="Fujita M.K."/>
            <person name="Greenwold M.J."/>
            <person name="Hoffmann F.G."/>
            <person name="Howard J.M."/>
            <person name="Iguchi T."/>
            <person name="Janes D.E."/>
            <person name="Khan S.Y."/>
            <person name="Kohno S."/>
            <person name="de Koning A.J."/>
            <person name="Lance S.L."/>
            <person name="McCarthy F.M."/>
            <person name="McCormack J.E."/>
            <person name="Merchant M.E."/>
            <person name="Peterson D.G."/>
            <person name="Pollock D.D."/>
            <person name="Pourmand N."/>
            <person name="Raney B.J."/>
            <person name="Roessler K.A."/>
            <person name="Sanford J.R."/>
            <person name="Sawyer R.H."/>
            <person name="Schmidt C.J."/>
            <person name="Triplett E.W."/>
            <person name="Tuberville T.D."/>
            <person name="Venegas-Anaya M."/>
            <person name="Howard J.T."/>
            <person name="Jarvis E.D."/>
            <person name="Guillette L.J.Jr."/>
            <person name="Glenn T.C."/>
            <person name="Green R.E."/>
            <person name="Ray D.A."/>
        </authorList>
    </citation>
    <scope>NUCLEOTIDE SEQUENCE [LARGE SCALE GENOMIC DNA]</scope>
    <source>
        <strain evidence="2">KSC_2009_1</strain>
    </source>
</reference>
<sequence>MELPPTRQELVINLVSLSASLASHSSLQVICHNPVLQGPRAFHWTKDYTKEISDSKHPMNGGCKQGKQFSGSSQASSEASSWALPCFFEGQVFQLDMRKQKKKRNPLGPTRNKQASPRRVC</sequence>
<evidence type="ECO:0000256" key="1">
    <source>
        <dbReference type="SAM" id="MobiDB-lite"/>
    </source>
</evidence>
<protein>
    <submittedName>
        <fullName evidence="2">Uncharacterized protein</fullName>
    </submittedName>
</protein>